<dbReference type="AlphaFoldDB" id="A0A699K990"/>
<organism evidence="2">
    <name type="scientific">Tanacetum cinerariifolium</name>
    <name type="common">Dalmatian daisy</name>
    <name type="synonym">Chrysanthemum cinerariifolium</name>
    <dbReference type="NCBI Taxonomy" id="118510"/>
    <lineage>
        <taxon>Eukaryota</taxon>
        <taxon>Viridiplantae</taxon>
        <taxon>Streptophyta</taxon>
        <taxon>Embryophyta</taxon>
        <taxon>Tracheophyta</taxon>
        <taxon>Spermatophyta</taxon>
        <taxon>Magnoliopsida</taxon>
        <taxon>eudicotyledons</taxon>
        <taxon>Gunneridae</taxon>
        <taxon>Pentapetalae</taxon>
        <taxon>asterids</taxon>
        <taxon>campanulids</taxon>
        <taxon>Asterales</taxon>
        <taxon>Asteraceae</taxon>
        <taxon>Asteroideae</taxon>
        <taxon>Anthemideae</taxon>
        <taxon>Anthemidinae</taxon>
        <taxon>Tanacetum</taxon>
    </lineage>
</organism>
<accession>A0A699K990</accession>
<feature type="compositionally biased region" description="Basic and acidic residues" evidence="1">
    <location>
        <begin position="132"/>
        <end position="152"/>
    </location>
</feature>
<gene>
    <name evidence="2" type="ORF">Tci_651084</name>
</gene>
<comment type="caution">
    <text evidence="2">The sequence shown here is derived from an EMBL/GenBank/DDBJ whole genome shotgun (WGS) entry which is preliminary data.</text>
</comment>
<feature type="region of interest" description="Disordered" evidence="1">
    <location>
        <begin position="32"/>
        <end position="152"/>
    </location>
</feature>
<evidence type="ECO:0000256" key="1">
    <source>
        <dbReference type="SAM" id="MobiDB-lite"/>
    </source>
</evidence>
<reference evidence="2" key="1">
    <citation type="journal article" date="2019" name="Sci. Rep.">
        <title>Draft genome of Tanacetum cinerariifolium, the natural source of mosquito coil.</title>
        <authorList>
            <person name="Yamashiro T."/>
            <person name="Shiraishi A."/>
            <person name="Satake H."/>
            <person name="Nakayama K."/>
        </authorList>
    </citation>
    <scope>NUCLEOTIDE SEQUENCE</scope>
</reference>
<evidence type="ECO:0000313" key="2">
    <source>
        <dbReference type="EMBL" id="GFA79112.1"/>
    </source>
</evidence>
<feature type="region of interest" description="Disordered" evidence="1">
    <location>
        <begin position="171"/>
        <end position="193"/>
    </location>
</feature>
<sequence>MPIPNNLITVDIQGEPYYKEYLEKVAKHQRYLAGEKGTDPDSHAPKPAKATKKSKPSAPKADLRPPVTIQAPSQQLEPKPAPAKSQGKKCKLVTETFDKPSPARRSKAGLVTKQRKPTSSLRSVDESVDEGNPEKKPRFDDEEADVQRALEESLKSVYDAPWGPLPPIVIKEPESGKYQPLPEVQGKGKEKVTNEQVALDLLTLQTLKKKSPADQFIFQRRTSIPTESSGHDESSSSYDELGLTESEVESNKNVPRIDAGVQEEGHAGPNPGEQDEGQAGPNPGDAAVSEPQSSPVVHAGPNLEYMDLEAMDVSTQPHPEQMDKGFTATAYPKVHENLKRTVKEHVILEEPASSTRILSSLQHLVEN</sequence>
<dbReference type="EMBL" id="BKCJ010488542">
    <property type="protein sequence ID" value="GFA79112.1"/>
    <property type="molecule type" value="Genomic_DNA"/>
</dbReference>
<evidence type="ECO:0008006" key="3">
    <source>
        <dbReference type="Google" id="ProtNLM"/>
    </source>
</evidence>
<proteinExistence type="predicted"/>
<protein>
    <recommendedName>
        <fullName evidence="3">Histone deacetylase 14</fullName>
    </recommendedName>
</protein>
<name>A0A699K990_TANCI</name>
<feature type="region of interest" description="Disordered" evidence="1">
    <location>
        <begin position="212"/>
        <end position="299"/>
    </location>
</feature>